<evidence type="ECO:0000256" key="2">
    <source>
        <dbReference type="ARBA" id="ARBA00006739"/>
    </source>
</evidence>
<protein>
    <submittedName>
        <fullName evidence="6">Galactosyltransferase-like protein</fullName>
    </submittedName>
</protein>
<dbReference type="Proteomes" id="UP000315133">
    <property type="component" value="Unassembled WGS sequence"/>
</dbReference>
<dbReference type="AlphaFoldDB" id="A0A543K6P2"/>
<comment type="similarity">
    <text evidence="2">Belongs to the glycosyltransferase 2 family.</text>
</comment>
<evidence type="ECO:0000313" key="7">
    <source>
        <dbReference type="Proteomes" id="UP000315133"/>
    </source>
</evidence>
<dbReference type="PANTHER" id="PTHR43179:SF12">
    <property type="entry name" value="GALACTOFURANOSYLTRANSFERASE GLFT2"/>
    <property type="match status" value="1"/>
</dbReference>
<sequence>MPPVVHGVISMGDRDLTRGRLPLGTDRWRTVVRPVQSDRRALPFAQARNTGAEIAAENGADLLFFLGGDIIPGKRALERFSDAIAAGPPEGATGPIVWQGPLLDLPPVENPALGYPFGRLAEIATPVASDPLLEPGQLAVETDWGHFRGYSFAMTVADFAEVGGFCADYAGHGLEDADFAEKLKRAGGSLVWVGGAASYRQPVPAPEIADELRIALRHATTWRARWAEDPDHPLFDRLLGAGVLQRAETGGFVAV</sequence>
<evidence type="ECO:0000256" key="3">
    <source>
        <dbReference type="ARBA" id="ARBA00022676"/>
    </source>
</evidence>
<dbReference type="Gene3D" id="3.90.550.10">
    <property type="entry name" value="Spore Coat Polysaccharide Biosynthesis Protein SpsA, Chain A"/>
    <property type="match status" value="1"/>
</dbReference>
<keyword evidence="3 6" id="KW-0328">Glycosyltransferase</keyword>
<organism evidence="6 7">
    <name type="scientific">Ornithinimicrobium humiphilum</name>
    <dbReference type="NCBI Taxonomy" id="125288"/>
    <lineage>
        <taxon>Bacteria</taxon>
        <taxon>Bacillati</taxon>
        <taxon>Actinomycetota</taxon>
        <taxon>Actinomycetes</taxon>
        <taxon>Micrococcales</taxon>
        <taxon>Ornithinimicrobiaceae</taxon>
        <taxon>Ornithinimicrobium</taxon>
    </lineage>
</organism>
<comment type="caution">
    <text evidence="6">The sequence shown here is derived from an EMBL/GenBank/DDBJ whole genome shotgun (WGS) entry which is preliminary data.</text>
</comment>
<evidence type="ECO:0000313" key="6">
    <source>
        <dbReference type="EMBL" id="TQM90747.1"/>
    </source>
</evidence>
<name>A0A543K6P2_9MICO</name>
<evidence type="ECO:0000256" key="4">
    <source>
        <dbReference type="ARBA" id="ARBA00022679"/>
    </source>
</evidence>
<evidence type="ECO:0000259" key="5">
    <source>
        <dbReference type="Pfam" id="PF02709"/>
    </source>
</evidence>
<feature type="domain" description="Galactosyltransferase C-terminal" evidence="5">
    <location>
        <begin position="143"/>
        <end position="191"/>
    </location>
</feature>
<comment type="pathway">
    <text evidence="1">Cell wall biogenesis; cell wall polysaccharide biosynthesis.</text>
</comment>
<dbReference type="InterPro" id="IPR029044">
    <property type="entry name" value="Nucleotide-diphossugar_trans"/>
</dbReference>
<dbReference type="PANTHER" id="PTHR43179">
    <property type="entry name" value="RHAMNOSYLTRANSFERASE WBBL"/>
    <property type="match status" value="1"/>
</dbReference>
<keyword evidence="7" id="KW-1185">Reference proteome</keyword>
<dbReference type="EMBL" id="VFPU01000003">
    <property type="protein sequence ID" value="TQM90747.1"/>
    <property type="molecule type" value="Genomic_DNA"/>
</dbReference>
<accession>A0A543K6P2</accession>
<dbReference type="Pfam" id="PF02709">
    <property type="entry name" value="Glyco_transf_7C"/>
    <property type="match status" value="1"/>
</dbReference>
<dbReference type="GO" id="GO:0016757">
    <property type="term" value="F:glycosyltransferase activity"/>
    <property type="evidence" value="ECO:0007669"/>
    <property type="project" value="UniProtKB-KW"/>
</dbReference>
<reference evidence="6 7" key="1">
    <citation type="submission" date="2019-06" db="EMBL/GenBank/DDBJ databases">
        <title>Sequencing the genomes of 1000 actinobacteria strains.</title>
        <authorList>
            <person name="Klenk H.-P."/>
        </authorList>
    </citation>
    <scope>NUCLEOTIDE SEQUENCE [LARGE SCALE GENOMIC DNA]</scope>
    <source>
        <strain evidence="6 7">DSM 12362</strain>
    </source>
</reference>
<evidence type="ECO:0000256" key="1">
    <source>
        <dbReference type="ARBA" id="ARBA00004776"/>
    </source>
</evidence>
<dbReference type="SUPFAM" id="SSF53448">
    <property type="entry name" value="Nucleotide-diphospho-sugar transferases"/>
    <property type="match status" value="1"/>
</dbReference>
<dbReference type="InterPro" id="IPR027791">
    <property type="entry name" value="Galactosyl_T_C"/>
</dbReference>
<keyword evidence="4 6" id="KW-0808">Transferase</keyword>
<gene>
    <name evidence="6" type="ORF">FB476_3130</name>
</gene>
<proteinExistence type="inferred from homology"/>